<dbReference type="SUPFAM" id="SSF52172">
    <property type="entry name" value="CheY-like"/>
    <property type="match status" value="1"/>
</dbReference>
<evidence type="ECO:0000259" key="8">
    <source>
        <dbReference type="PROSITE" id="PS50110"/>
    </source>
</evidence>
<evidence type="ECO:0000313" key="9">
    <source>
        <dbReference type="EMBL" id="MDT0498519.1"/>
    </source>
</evidence>
<keyword evidence="4" id="KW-0238">DNA-binding</keyword>
<evidence type="ECO:0000256" key="2">
    <source>
        <dbReference type="ARBA" id="ARBA00023012"/>
    </source>
</evidence>
<dbReference type="InterPro" id="IPR011006">
    <property type="entry name" value="CheY-like_superfamily"/>
</dbReference>
<comment type="caution">
    <text evidence="9">The sequence shown here is derived from an EMBL/GenBank/DDBJ whole genome shotgun (WGS) entry which is preliminary data.</text>
</comment>
<dbReference type="RefSeq" id="WP_311365931.1">
    <property type="nucleotide sequence ID" value="NZ_JAVRIC010000022.1"/>
</dbReference>
<gene>
    <name evidence="9" type="ORF">RM530_14300</name>
</gene>
<feature type="domain" description="HTH luxR-type" evidence="7">
    <location>
        <begin position="241"/>
        <end position="306"/>
    </location>
</feature>
<dbReference type="Pfam" id="PF00196">
    <property type="entry name" value="GerE"/>
    <property type="match status" value="1"/>
</dbReference>
<keyword evidence="3" id="KW-0805">Transcription regulation</keyword>
<dbReference type="Proteomes" id="UP001254608">
    <property type="component" value="Unassembled WGS sequence"/>
</dbReference>
<dbReference type="EMBL" id="JAVRIC010000022">
    <property type="protein sequence ID" value="MDT0498519.1"/>
    <property type="molecule type" value="Genomic_DNA"/>
</dbReference>
<dbReference type="CDD" id="cd19920">
    <property type="entry name" value="REC_PA4781-like"/>
    <property type="match status" value="1"/>
</dbReference>
<dbReference type="CDD" id="cd06170">
    <property type="entry name" value="LuxR_C_like"/>
    <property type="match status" value="1"/>
</dbReference>
<evidence type="ECO:0000256" key="3">
    <source>
        <dbReference type="ARBA" id="ARBA00023015"/>
    </source>
</evidence>
<dbReference type="Gene3D" id="3.40.50.2300">
    <property type="match status" value="1"/>
</dbReference>
<dbReference type="PANTHER" id="PTHR48111">
    <property type="entry name" value="REGULATOR OF RPOS"/>
    <property type="match status" value="1"/>
</dbReference>
<feature type="domain" description="Response regulatory" evidence="8">
    <location>
        <begin position="10"/>
        <end position="126"/>
    </location>
</feature>
<dbReference type="InterPro" id="IPR039420">
    <property type="entry name" value="WalR-like"/>
</dbReference>
<evidence type="ECO:0000256" key="1">
    <source>
        <dbReference type="ARBA" id="ARBA00022553"/>
    </source>
</evidence>
<keyword evidence="5" id="KW-0804">Transcription</keyword>
<dbReference type="Pfam" id="PF00072">
    <property type="entry name" value="Response_reg"/>
    <property type="match status" value="1"/>
</dbReference>
<protein>
    <submittedName>
        <fullName evidence="9">Response regulator</fullName>
    </submittedName>
</protein>
<dbReference type="SMART" id="SM00448">
    <property type="entry name" value="REC"/>
    <property type="match status" value="1"/>
</dbReference>
<dbReference type="InterPro" id="IPR001789">
    <property type="entry name" value="Sig_transdc_resp-reg_receiver"/>
</dbReference>
<dbReference type="InterPro" id="IPR016032">
    <property type="entry name" value="Sig_transdc_resp-reg_C-effctor"/>
</dbReference>
<dbReference type="PRINTS" id="PR00038">
    <property type="entry name" value="HTHLUXR"/>
</dbReference>
<organism evidence="9 10">
    <name type="scientific">Banduia mediterranea</name>
    <dbReference type="NCBI Taxonomy" id="3075609"/>
    <lineage>
        <taxon>Bacteria</taxon>
        <taxon>Pseudomonadati</taxon>
        <taxon>Pseudomonadota</taxon>
        <taxon>Gammaproteobacteria</taxon>
        <taxon>Nevskiales</taxon>
        <taxon>Algiphilaceae</taxon>
        <taxon>Banduia</taxon>
    </lineage>
</organism>
<dbReference type="Gene3D" id="1.10.10.10">
    <property type="entry name" value="Winged helix-like DNA-binding domain superfamily/Winged helix DNA-binding domain"/>
    <property type="match status" value="1"/>
</dbReference>
<dbReference type="SUPFAM" id="SSF46894">
    <property type="entry name" value="C-terminal effector domain of the bipartite response regulators"/>
    <property type="match status" value="1"/>
</dbReference>
<sequence length="310" mass="33861">MPAETRRRDIVLVVDDTPETLSFLTDTLDALGATVLVATDGESALKLLGQITPDLILMDAVMPGMGGFEACRRIKRDKSLAHLPVIFMTGLSDSEHVIEGLDAGGVDYVTKPIVVDELLARIRVHLANARAVQASSRALDATGRFLVSTDVDGQLLWCTPRAEQLLEQLFPHEADTGARLPADVAAWLRDLRAGGHSGDLLRADRRLQFTFVSSTEPGEFLFRVVELLSDGEAQEQAEARQLKDALPLTQREAEVLLWVSRGKANREISEILGISPRTVNKHLEQVFIKLGVEKRAAAAARATSVLSAWK</sequence>
<feature type="modified residue" description="4-aspartylphosphate" evidence="6">
    <location>
        <position position="59"/>
    </location>
</feature>
<reference evidence="9 10" key="1">
    <citation type="submission" date="2023-09" db="EMBL/GenBank/DDBJ databases">
        <authorList>
            <person name="Rey-Velasco X."/>
        </authorList>
    </citation>
    <scope>NUCLEOTIDE SEQUENCE [LARGE SCALE GENOMIC DNA]</scope>
    <source>
        <strain evidence="9 10">W345</strain>
    </source>
</reference>
<keyword evidence="10" id="KW-1185">Reference proteome</keyword>
<dbReference type="SMART" id="SM00421">
    <property type="entry name" value="HTH_LUXR"/>
    <property type="match status" value="1"/>
</dbReference>
<dbReference type="PANTHER" id="PTHR48111:SF1">
    <property type="entry name" value="TWO-COMPONENT RESPONSE REGULATOR ORR33"/>
    <property type="match status" value="1"/>
</dbReference>
<dbReference type="InterPro" id="IPR000792">
    <property type="entry name" value="Tscrpt_reg_LuxR_C"/>
</dbReference>
<evidence type="ECO:0000256" key="5">
    <source>
        <dbReference type="ARBA" id="ARBA00023163"/>
    </source>
</evidence>
<accession>A0ABU2WMR6</accession>
<keyword evidence="2" id="KW-0902">Two-component regulatory system</keyword>
<name>A0ABU2WMR6_9GAMM</name>
<evidence type="ECO:0000259" key="7">
    <source>
        <dbReference type="PROSITE" id="PS50043"/>
    </source>
</evidence>
<dbReference type="PROSITE" id="PS50043">
    <property type="entry name" value="HTH_LUXR_2"/>
    <property type="match status" value="1"/>
</dbReference>
<dbReference type="InterPro" id="IPR036388">
    <property type="entry name" value="WH-like_DNA-bd_sf"/>
</dbReference>
<keyword evidence="1 6" id="KW-0597">Phosphoprotein</keyword>
<evidence type="ECO:0000256" key="6">
    <source>
        <dbReference type="PROSITE-ProRule" id="PRU00169"/>
    </source>
</evidence>
<proteinExistence type="predicted"/>
<dbReference type="PROSITE" id="PS50110">
    <property type="entry name" value="RESPONSE_REGULATORY"/>
    <property type="match status" value="1"/>
</dbReference>
<evidence type="ECO:0000313" key="10">
    <source>
        <dbReference type="Proteomes" id="UP001254608"/>
    </source>
</evidence>
<evidence type="ECO:0000256" key="4">
    <source>
        <dbReference type="ARBA" id="ARBA00023125"/>
    </source>
</evidence>